<dbReference type="GO" id="GO:0016477">
    <property type="term" value="P:cell migration"/>
    <property type="evidence" value="ECO:0007669"/>
    <property type="project" value="TreeGrafter"/>
</dbReference>
<evidence type="ECO:0000259" key="3">
    <source>
        <dbReference type="PROSITE" id="PS50001"/>
    </source>
</evidence>
<dbReference type="GO" id="GO:0005737">
    <property type="term" value="C:cytoplasm"/>
    <property type="evidence" value="ECO:0007669"/>
    <property type="project" value="TreeGrafter"/>
</dbReference>
<dbReference type="RefSeq" id="XP_004993622.1">
    <property type="nucleotide sequence ID" value="XM_004993565.1"/>
</dbReference>
<dbReference type="InParanoid" id="F2UB47"/>
<dbReference type="GO" id="GO:0007167">
    <property type="term" value="P:enzyme-linked receptor protein signaling pathway"/>
    <property type="evidence" value="ECO:0007669"/>
    <property type="project" value="TreeGrafter"/>
</dbReference>
<dbReference type="GO" id="GO:0035591">
    <property type="term" value="F:signaling adaptor activity"/>
    <property type="evidence" value="ECO:0007669"/>
    <property type="project" value="TreeGrafter"/>
</dbReference>
<organism evidence="5">
    <name type="scientific">Salpingoeca rosetta (strain ATCC 50818 / BSB-021)</name>
    <dbReference type="NCBI Taxonomy" id="946362"/>
    <lineage>
        <taxon>Eukaryota</taxon>
        <taxon>Choanoflagellata</taxon>
        <taxon>Craspedida</taxon>
        <taxon>Salpingoecidae</taxon>
        <taxon>Salpingoeca</taxon>
    </lineage>
</organism>
<dbReference type="GeneID" id="16074198"/>
<dbReference type="InterPro" id="IPR051184">
    <property type="entry name" value="Tyrosine-phos_adapter"/>
</dbReference>
<dbReference type="SUPFAM" id="SSF55550">
    <property type="entry name" value="SH2 domain"/>
    <property type="match status" value="1"/>
</dbReference>
<dbReference type="Proteomes" id="UP000007799">
    <property type="component" value="Unassembled WGS sequence"/>
</dbReference>
<dbReference type="Gene3D" id="3.30.505.10">
    <property type="entry name" value="SH2 domain"/>
    <property type="match status" value="1"/>
</dbReference>
<accession>F2UB47</accession>
<dbReference type="PANTHER" id="PTHR19969">
    <property type="entry name" value="SH2-SH3 ADAPTOR PROTEIN-RELATED"/>
    <property type="match status" value="1"/>
</dbReference>
<proteinExistence type="predicted"/>
<dbReference type="OMA" id="PGHYAIS"/>
<dbReference type="InterPro" id="IPR036860">
    <property type="entry name" value="SH2_dom_sf"/>
</dbReference>
<protein>
    <recommendedName>
        <fullName evidence="3">SH2 domain-containing protein</fullName>
    </recommendedName>
</protein>
<dbReference type="Pfam" id="PF00017">
    <property type="entry name" value="SH2"/>
    <property type="match status" value="1"/>
</dbReference>
<feature type="domain" description="SH2" evidence="3">
    <location>
        <begin position="108"/>
        <end position="212"/>
    </location>
</feature>
<evidence type="ECO:0000313" key="4">
    <source>
        <dbReference type="EMBL" id="EGD74060.1"/>
    </source>
</evidence>
<evidence type="ECO:0000313" key="5">
    <source>
        <dbReference type="Proteomes" id="UP000007799"/>
    </source>
</evidence>
<evidence type="ECO:0000256" key="2">
    <source>
        <dbReference type="PROSITE-ProRule" id="PRU00191"/>
    </source>
</evidence>
<dbReference type="KEGG" id="sre:PTSG_05752"/>
<dbReference type="InterPro" id="IPR000980">
    <property type="entry name" value="SH2"/>
</dbReference>
<dbReference type="CDD" id="cd00173">
    <property type="entry name" value="SH2"/>
    <property type="match status" value="1"/>
</dbReference>
<dbReference type="PROSITE" id="PS50001">
    <property type="entry name" value="SH2"/>
    <property type="match status" value="1"/>
</dbReference>
<gene>
    <name evidence="4" type="ORF">PTSG_05752</name>
</gene>
<evidence type="ECO:0000256" key="1">
    <source>
        <dbReference type="ARBA" id="ARBA00022999"/>
    </source>
</evidence>
<sequence length="228" mass="25116">MALNPRFAADIDANADLYDEGGFPDEDFFADGVDPWEEMGEPAYDNFNVAEAVQELGESGQPAGYLSVAPDGEYDASRAQPDGDDDGYLAVNPEWLEEQWKLLSVQPWFRGAQSYTRHDATTELAQAEPGTFVVRISQSQPGHYAISAKTTANKIVSMLILPSWAGADSTAPGHTQYRLGTASTLLFNTVPRLIKYYTENNYYMGERLKGEVVPEQQEGGYMLLAPTQ</sequence>
<dbReference type="SMART" id="SM00252">
    <property type="entry name" value="SH2"/>
    <property type="match status" value="1"/>
</dbReference>
<dbReference type="OrthoDB" id="10399213at2759"/>
<dbReference type="AlphaFoldDB" id="F2UB47"/>
<dbReference type="EMBL" id="GL832967">
    <property type="protein sequence ID" value="EGD74060.1"/>
    <property type="molecule type" value="Genomic_DNA"/>
</dbReference>
<keyword evidence="5" id="KW-1185">Reference proteome</keyword>
<reference evidence="4" key="1">
    <citation type="submission" date="2009-08" db="EMBL/GenBank/DDBJ databases">
        <title>Annotation of Salpingoeca rosetta.</title>
        <authorList>
            <consortium name="The Broad Institute Genome Sequencing Platform"/>
            <person name="Russ C."/>
            <person name="Cuomo C."/>
            <person name="Burger G."/>
            <person name="Gray M.W."/>
            <person name="Holland P.W.H."/>
            <person name="King N."/>
            <person name="Lang F.B.F."/>
            <person name="Roger A.J."/>
            <person name="Ruiz-Trillo I."/>
            <person name="Young S.K."/>
            <person name="Zeng Q."/>
            <person name="Gargeya S."/>
            <person name="Alvarado L."/>
            <person name="Berlin A."/>
            <person name="Chapman S.B."/>
            <person name="Chen Z."/>
            <person name="Freedman E."/>
            <person name="Gellesch M."/>
            <person name="Goldberg J."/>
            <person name="Griggs A."/>
            <person name="Gujja S."/>
            <person name="Heilman E."/>
            <person name="Heiman D."/>
            <person name="Howarth C."/>
            <person name="Mehta T."/>
            <person name="Neiman D."/>
            <person name="Pearson M."/>
            <person name="Roberts A."/>
            <person name="Saif S."/>
            <person name="Shea T."/>
            <person name="Shenoy N."/>
            <person name="Sisk P."/>
            <person name="Stolte C."/>
            <person name="Sykes S."/>
            <person name="White J."/>
            <person name="Yandava C."/>
            <person name="Haas B."/>
            <person name="Nusbaum C."/>
            <person name="Birren B."/>
        </authorList>
    </citation>
    <scope>NUCLEOTIDE SEQUENCE [LARGE SCALE GENOMIC DNA]</scope>
    <source>
        <strain evidence="4">ATCC 50818</strain>
    </source>
</reference>
<dbReference type="PANTHER" id="PTHR19969:SF5">
    <property type="entry name" value="CRK-LIKE PROTEIN"/>
    <property type="match status" value="1"/>
</dbReference>
<keyword evidence="1 2" id="KW-0727">SH2 domain</keyword>
<dbReference type="GO" id="GO:0030971">
    <property type="term" value="F:receptor tyrosine kinase binding"/>
    <property type="evidence" value="ECO:0007669"/>
    <property type="project" value="TreeGrafter"/>
</dbReference>
<name>F2UB47_SALR5</name>